<reference evidence="1" key="1">
    <citation type="submission" date="2021-06" db="EMBL/GenBank/DDBJ databases">
        <authorList>
            <person name="Kallberg Y."/>
            <person name="Tangrot J."/>
            <person name="Rosling A."/>
        </authorList>
    </citation>
    <scope>NUCLEOTIDE SEQUENCE</scope>
    <source>
        <strain evidence="1">IL203A</strain>
    </source>
</reference>
<dbReference type="Proteomes" id="UP000789702">
    <property type="component" value="Unassembled WGS sequence"/>
</dbReference>
<evidence type="ECO:0000313" key="2">
    <source>
        <dbReference type="Proteomes" id="UP000789702"/>
    </source>
</evidence>
<protein>
    <submittedName>
        <fullName evidence="1">22_t:CDS:1</fullName>
    </submittedName>
</protein>
<feature type="non-terminal residue" evidence="1">
    <location>
        <position position="62"/>
    </location>
</feature>
<accession>A0ACA9KRS6</accession>
<gene>
    <name evidence="1" type="ORF">DHETER_LOCUS2482</name>
</gene>
<organism evidence="1 2">
    <name type="scientific">Dentiscutata heterogama</name>
    <dbReference type="NCBI Taxonomy" id="1316150"/>
    <lineage>
        <taxon>Eukaryota</taxon>
        <taxon>Fungi</taxon>
        <taxon>Fungi incertae sedis</taxon>
        <taxon>Mucoromycota</taxon>
        <taxon>Glomeromycotina</taxon>
        <taxon>Glomeromycetes</taxon>
        <taxon>Diversisporales</taxon>
        <taxon>Gigasporaceae</taxon>
        <taxon>Dentiscutata</taxon>
    </lineage>
</organism>
<sequence length="62" mass="6900">MSCIEFVENYGPNILVIAKSAIIGSSVGIGHMSNNLKIYWTYKILYVQSFSKSLDICPMPTL</sequence>
<evidence type="ECO:0000313" key="1">
    <source>
        <dbReference type="EMBL" id="CAG8489251.1"/>
    </source>
</evidence>
<proteinExistence type="predicted"/>
<comment type="caution">
    <text evidence="1">The sequence shown here is derived from an EMBL/GenBank/DDBJ whole genome shotgun (WGS) entry which is preliminary data.</text>
</comment>
<dbReference type="EMBL" id="CAJVPU010001823">
    <property type="protein sequence ID" value="CAG8489251.1"/>
    <property type="molecule type" value="Genomic_DNA"/>
</dbReference>
<name>A0ACA9KRS6_9GLOM</name>
<keyword evidence="2" id="KW-1185">Reference proteome</keyword>